<evidence type="ECO:0000313" key="9">
    <source>
        <dbReference type="Proteomes" id="UP001230156"/>
    </source>
</evidence>
<name>A0ABU0YNA5_9PROT</name>
<organism evidence="8 9">
    <name type="scientific">Dongia sedimenti</name>
    <dbReference type="NCBI Taxonomy" id="3064282"/>
    <lineage>
        <taxon>Bacteria</taxon>
        <taxon>Pseudomonadati</taxon>
        <taxon>Pseudomonadota</taxon>
        <taxon>Alphaproteobacteria</taxon>
        <taxon>Rhodospirillales</taxon>
        <taxon>Dongiaceae</taxon>
        <taxon>Dongia</taxon>
    </lineage>
</organism>
<evidence type="ECO:0000256" key="4">
    <source>
        <dbReference type="ARBA" id="ARBA00023002"/>
    </source>
</evidence>
<evidence type="ECO:0000259" key="7">
    <source>
        <dbReference type="PROSITE" id="PS51296"/>
    </source>
</evidence>
<dbReference type="SUPFAM" id="SSF50022">
    <property type="entry name" value="ISP domain"/>
    <property type="match status" value="1"/>
</dbReference>
<comment type="caution">
    <text evidence="8">The sequence shown here is derived from an EMBL/GenBank/DDBJ whole genome shotgun (WGS) entry which is preliminary data.</text>
</comment>
<keyword evidence="6" id="KW-0411">Iron-sulfur</keyword>
<dbReference type="PRINTS" id="PR00090">
    <property type="entry name" value="RNGDIOXGNASE"/>
</dbReference>
<evidence type="ECO:0000256" key="2">
    <source>
        <dbReference type="ARBA" id="ARBA00022714"/>
    </source>
</evidence>
<comment type="cofactor">
    <cofactor evidence="1">
        <name>Fe cation</name>
        <dbReference type="ChEBI" id="CHEBI:24875"/>
    </cofactor>
</comment>
<dbReference type="SUPFAM" id="SSF55961">
    <property type="entry name" value="Bet v1-like"/>
    <property type="match status" value="1"/>
</dbReference>
<evidence type="ECO:0000313" key="8">
    <source>
        <dbReference type="EMBL" id="MDQ7248486.1"/>
    </source>
</evidence>
<dbReference type="Proteomes" id="UP001230156">
    <property type="component" value="Unassembled WGS sequence"/>
</dbReference>
<dbReference type="InterPro" id="IPR017941">
    <property type="entry name" value="Rieske_2Fe-2S"/>
</dbReference>
<dbReference type="Gene3D" id="3.90.380.10">
    <property type="entry name" value="Naphthalene 1,2-dioxygenase Alpha Subunit, Chain A, domain 1"/>
    <property type="match status" value="2"/>
</dbReference>
<dbReference type="PANTHER" id="PTHR43756">
    <property type="entry name" value="CHOLINE MONOOXYGENASE, CHLOROPLASTIC"/>
    <property type="match status" value="1"/>
</dbReference>
<dbReference type="PANTHER" id="PTHR43756:SF5">
    <property type="entry name" value="CHOLINE MONOOXYGENASE, CHLOROPLASTIC"/>
    <property type="match status" value="1"/>
</dbReference>
<dbReference type="Pfam" id="PF00355">
    <property type="entry name" value="Rieske"/>
    <property type="match status" value="1"/>
</dbReference>
<reference evidence="9" key="1">
    <citation type="submission" date="2023-08" db="EMBL/GenBank/DDBJ databases">
        <title>Rhodospirillaceae gen. nov., a novel taxon isolated from the Yangtze River Yuezi River estuary sludge.</title>
        <authorList>
            <person name="Ruan L."/>
        </authorList>
    </citation>
    <scope>NUCLEOTIDE SEQUENCE [LARGE SCALE GENOMIC DNA]</scope>
    <source>
        <strain evidence="9">R-7</strain>
    </source>
</reference>
<dbReference type="GO" id="GO:0051213">
    <property type="term" value="F:dioxygenase activity"/>
    <property type="evidence" value="ECO:0007669"/>
    <property type="project" value="UniProtKB-KW"/>
</dbReference>
<dbReference type="EC" id="1.14.13.-" evidence="8"/>
<evidence type="ECO:0000256" key="1">
    <source>
        <dbReference type="ARBA" id="ARBA00001962"/>
    </source>
</evidence>
<keyword evidence="3" id="KW-0479">Metal-binding</keyword>
<evidence type="ECO:0000256" key="3">
    <source>
        <dbReference type="ARBA" id="ARBA00022723"/>
    </source>
</evidence>
<keyword evidence="4 8" id="KW-0560">Oxidoreductase</keyword>
<protein>
    <submittedName>
        <fullName evidence="8">Aromatic ring-hydroxylating dioxygenase subunit alpha</fullName>
        <ecNumber evidence="8">1.14.13.-</ecNumber>
    </submittedName>
</protein>
<dbReference type="EMBL" id="JAUYVI010000004">
    <property type="protein sequence ID" value="MDQ7248486.1"/>
    <property type="molecule type" value="Genomic_DNA"/>
</dbReference>
<dbReference type="InterPro" id="IPR015879">
    <property type="entry name" value="Ring_hydroxy_dOase_asu_C_dom"/>
</dbReference>
<dbReference type="InterPro" id="IPR036922">
    <property type="entry name" value="Rieske_2Fe-2S_sf"/>
</dbReference>
<dbReference type="CDD" id="cd03469">
    <property type="entry name" value="Rieske_RO_Alpha_N"/>
    <property type="match status" value="1"/>
</dbReference>
<dbReference type="Pfam" id="PF00848">
    <property type="entry name" value="Ring_hydroxyl_A"/>
    <property type="match status" value="2"/>
</dbReference>
<keyword evidence="8" id="KW-0223">Dioxygenase</keyword>
<sequence length="354" mass="40308">MNQPIQTFSTTPMRSLPAAWYCDPAVYEAERKAIFARTWQFIGPEAEFARAGDYRAVQIAGYRLFVIREPKGRQGGGALKAFHNLCPHRAAPLLSEGDGHCDVLRCRYHGWTFATDGRLMATPNFGEAAWFDKKAHGLTPVRVETWRGLVFATLDDRAVPLVEFLGDLPALLEPYPIETFGKLDQAEFAMNCNWKTYTDNFVEGYHIPGIHPGLNAAVDMQRFETTHQRGVVIMRAPQKGGSIYGGLWLWIWPNMTLSVYPDGMNTSRIIPTAEDRTELRYEFYFADRSPALLEKHRATIETNCQIVREDFGICEEVQQNLKAGIYRDGPLSPRHEDGVRYFQEMVRESLRDHA</sequence>
<feature type="domain" description="Rieske" evidence="7">
    <location>
        <begin position="39"/>
        <end position="152"/>
    </location>
</feature>
<dbReference type="Gene3D" id="2.102.10.10">
    <property type="entry name" value="Rieske [2Fe-2S] iron-sulphur domain"/>
    <property type="match status" value="1"/>
</dbReference>
<keyword evidence="2" id="KW-0001">2Fe-2S</keyword>
<evidence type="ECO:0000256" key="5">
    <source>
        <dbReference type="ARBA" id="ARBA00023004"/>
    </source>
</evidence>
<dbReference type="RefSeq" id="WP_379955966.1">
    <property type="nucleotide sequence ID" value="NZ_JAUYVI010000004.1"/>
</dbReference>
<keyword evidence="5" id="KW-0408">Iron</keyword>
<proteinExistence type="predicted"/>
<accession>A0ABU0YNA5</accession>
<keyword evidence="9" id="KW-1185">Reference proteome</keyword>
<dbReference type="InterPro" id="IPR001663">
    <property type="entry name" value="Rng_hydr_dOase-A"/>
</dbReference>
<gene>
    <name evidence="8" type="ORF">Q8A70_12450</name>
</gene>
<dbReference type="PROSITE" id="PS51296">
    <property type="entry name" value="RIESKE"/>
    <property type="match status" value="1"/>
</dbReference>
<evidence type="ECO:0000256" key="6">
    <source>
        <dbReference type="ARBA" id="ARBA00023014"/>
    </source>
</evidence>